<comment type="caution">
    <text evidence="1">The sequence shown here is derived from an EMBL/GenBank/DDBJ whole genome shotgun (WGS) entry which is preliminary data.</text>
</comment>
<gene>
    <name evidence="1" type="ORF">NDU88_005121</name>
</gene>
<dbReference type="EMBL" id="JANPWB010000002">
    <property type="protein sequence ID" value="KAJ1209748.1"/>
    <property type="molecule type" value="Genomic_DNA"/>
</dbReference>
<organism evidence="1 2">
    <name type="scientific">Pleurodeles waltl</name>
    <name type="common">Iberian ribbed newt</name>
    <dbReference type="NCBI Taxonomy" id="8319"/>
    <lineage>
        <taxon>Eukaryota</taxon>
        <taxon>Metazoa</taxon>
        <taxon>Chordata</taxon>
        <taxon>Craniata</taxon>
        <taxon>Vertebrata</taxon>
        <taxon>Euteleostomi</taxon>
        <taxon>Amphibia</taxon>
        <taxon>Batrachia</taxon>
        <taxon>Caudata</taxon>
        <taxon>Salamandroidea</taxon>
        <taxon>Salamandridae</taxon>
        <taxon>Pleurodelinae</taxon>
        <taxon>Pleurodeles</taxon>
    </lineage>
</organism>
<name>A0AAV7W6Y8_PLEWA</name>
<reference evidence="1" key="1">
    <citation type="journal article" date="2022" name="bioRxiv">
        <title>Sequencing and chromosome-scale assembly of the giantPleurodeles waltlgenome.</title>
        <authorList>
            <person name="Brown T."/>
            <person name="Elewa A."/>
            <person name="Iarovenko S."/>
            <person name="Subramanian E."/>
            <person name="Araus A.J."/>
            <person name="Petzold A."/>
            <person name="Susuki M."/>
            <person name="Suzuki K.-i.T."/>
            <person name="Hayashi T."/>
            <person name="Toyoda A."/>
            <person name="Oliveira C."/>
            <person name="Osipova E."/>
            <person name="Leigh N.D."/>
            <person name="Simon A."/>
            <person name="Yun M.H."/>
        </authorList>
    </citation>
    <scope>NUCLEOTIDE SEQUENCE</scope>
    <source>
        <strain evidence="1">20211129_DDA</strain>
        <tissue evidence="1">Liver</tissue>
    </source>
</reference>
<dbReference type="Proteomes" id="UP001066276">
    <property type="component" value="Chromosome 1_2"/>
</dbReference>
<proteinExistence type="predicted"/>
<accession>A0AAV7W6Y8</accession>
<evidence type="ECO:0000313" key="1">
    <source>
        <dbReference type="EMBL" id="KAJ1209748.1"/>
    </source>
</evidence>
<protein>
    <submittedName>
        <fullName evidence="1">Uncharacterized protein</fullName>
    </submittedName>
</protein>
<keyword evidence="2" id="KW-1185">Reference proteome</keyword>
<evidence type="ECO:0000313" key="2">
    <source>
        <dbReference type="Proteomes" id="UP001066276"/>
    </source>
</evidence>
<sequence>MHKYLGHFPEECHMKEEGSADCNESCFAANRGTYSGALLAIVVAAAIGSLQGTFKFPVGTDVVLASMSLQLRCPQSASYRRAPSNLTVASADFLKKLAHALMAYTDVKVHKDKENSGTLFKGTLGELGSNPLAGDTRTALVQAPVNTPPILLHNTDLTMSAGGIVSSVDVNSGGVVADSELSGTSDRCLVEGTENSHGFEVTQIGLLEIWSMLSRSGGFRSLSNLSDERQTLISENAGVEAAVSRTVRKRKSQHYPPNTYMVNADDGLRWDYSANTPLVGISLDNKGLAPPGQPDEATLEVTYQGIIAHREETRVDSREAQVANRKLQGTICRAAKICNKFCQRITEVEAIVAALESEAVGQSKKTEAAKAHWKLEEFENRIWRNNLKALGVPKEAEKQILGNYVLEIMFQKTWK</sequence>
<dbReference type="AlphaFoldDB" id="A0AAV7W6Y8"/>